<evidence type="ECO:0000256" key="1">
    <source>
        <dbReference type="SAM" id="Phobius"/>
    </source>
</evidence>
<gene>
    <name evidence="2" type="ORF">NJD11_16315</name>
</gene>
<accession>A0ABU4KU21</accession>
<feature type="transmembrane region" description="Helical" evidence="1">
    <location>
        <begin position="12"/>
        <end position="31"/>
    </location>
</feature>
<keyword evidence="1" id="KW-0812">Transmembrane</keyword>
<name>A0ABU4KU21_BREVE</name>
<keyword evidence="1" id="KW-0472">Membrane</keyword>
<evidence type="ECO:0008006" key="4">
    <source>
        <dbReference type="Google" id="ProtNLM"/>
    </source>
</evidence>
<sequence>MNLTVDPTVNVADLASLAVALVALVLSLIALHRSDRTSSAGTLVGVYDSISAAWDRFLAADSVAKQNFELAELLNRIEVACSMSLNQGIHGAAKELLDEYVESSMLAIVSEEGAVEAVRRMRERPTTFKYIQLFIRDRKRRSRMAEIVALFDASVN</sequence>
<evidence type="ECO:0000313" key="2">
    <source>
        <dbReference type="EMBL" id="MDX2336501.1"/>
    </source>
</evidence>
<proteinExistence type="predicted"/>
<keyword evidence="1" id="KW-1133">Transmembrane helix</keyword>
<protein>
    <recommendedName>
        <fullName evidence="4">DUF4760 domain-containing protein</fullName>
    </recommendedName>
</protein>
<evidence type="ECO:0000313" key="3">
    <source>
        <dbReference type="Proteomes" id="UP001272940"/>
    </source>
</evidence>
<dbReference type="RefSeq" id="WP_319078795.1">
    <property type="nucleotide sequence ID" value="NZ_JAMYEC010000016.1"/>
</dbReference>
<comment type="caution">
    <text evidence="2">The sequence shown here is derived from an EMBL/GenBank/DDBJ whole genome shotgun (WGS) entry which is preliminary data.</text>
</comment>
<organism evidence="2 3">
    <name type="scientific">Brevundimonas vesicularis</name>
    <name type="common">Pseudomonas vesicularis</name>
    <dbReference type="NCBI Taxonomy" id="41276"/>
    <lineage>
        <taxon>Bacteria</taxon>
        <taxon>Pseudomonadati</taxon>
        <taxon>Pseudomonadota</taxon>
        <taxon>Alphaproteobacteria</taxon>
        <taxon>Caulobacterales</taxon>
        <taxon>Caulobacteraceae</taxon>
        <taxon>Brevundimonas</taxon>
    </lineage>
</organism>
<keyword evidence="3" id="KW-1185">Reference proteome</keyword>
<reference evidence="2 3" key="1">
    <citation type="journal article" date="2023" name="FEMS Microbes">
        <title>Whole genomes of deep-sea sponge-associated bacteria exhibit high novel natural product potential.</title>
        <authorList>
            <person name="Hesketh-Best P.J."/>
            <person name="January G.G."/>
            <person name="Koch M.J."/>
            <person name="Warburton P.J."/>
            <person name="Howell K.L."/>
            <person name="Upton M."/>
        </authorList>
    </citation>
    <scope>NUCLEOTIDE SEQUENCE [LARGE SCALE GENOMIC DNA]</scope>
    <source>
        <strain evidence="2 3">PC206-O</strain>
    </source>
</reference>
<dbReference type="Proteomes" id="UP001272940">
    <property type="component" value="Unassembled WGS sequence"/>
</dbReference>
<dbReference type="EMBL" id="JAMYEC010000016">
    <property type="protein sequence ID" value="MDX2336501.1"/>
    <property type="molecule type" value="Genomic_DNA"/>
</dbReference>